<sequence>MKIYMKDQSEKVFTLDVRASDSIENVKQKIQDEAQIPPDRLRLIFAGRQMEDGRTLADYNVKEEDTLNFVIRLKGGL</sequence>
<reference evidence="2 3" key="1">
    <citation type="journal article" date="2019" name="Environ. Microbiol.">
        <title>Species interactions and distinct microbial communities in high Arctic permafrost affected cryosols are associated with the CH4 and CO2 gas fluxes.</title>
        <authorList>
            <person name="Altshuler I."/>
            <person name="Hamel J."/>
            <person name="Turney S."/>
            <person name="Magnuson E."/>
            <person name="Levesque R."/>
            <person name="Greer C."/>
            <person name="Whyte L.G."/>
        </authorList>
    </citation>
    <scope>NUCLEOTIDE SEQUENCE [LARGE SCALE GENOMIC DNA]</scope>
    <source>
        <strain evidence="2 3">E3</strain>
    </source>
</reference>
<dbReference type="InterPro" id="IPR029071">
    <property type="entry name" value="Ubiquitin-like_domsf"/>
</dbReference>
<dbReference type="InterPro" id="IPR000626">
    <property type="entry name" value="Ubiquitin-like_dom"/>
</dbReference>
<comment type="caution">
    <text evidence="2">The sequence shown here is derived from an EMBL/GenBank/DDBJ whole genome shotgun (WGS) entry which is preliminary data.</text>
</comment>
<evidence type="ECO:0000259" key="1">
    <source>
        <dbReference type="PROSITE" id="PS50053"/>
    </source>
</evidence>
<dbReference type="InterPro" id="IPR050158">
    <property type="entry name" value="Ubiquitin_ubiquitin-like"/>
</dbReference>
<organism evidence="2 3">
    <name type="scientific">Pseudomonas arsenicoxydans</name>
    <dbReference type="NCBI Taxonomy" id="702115"/>
    <lineage>
        <taxon>Bacteria</taxon>
        <taxon>Pseudomonadati</taxon>
        <taxon>Pseudomonadota</taxon>
        <taxon>Gammaproteobacteria</taxon>
        <taxon>Pseudomonadales</taxon>
        <taxon>Pseudomonadaceae</taxon>
        <taxon>Pseudomonas</taxon>
    </lineage>
</organism>
<proteinExistence type="predicted"/>
<evidence type="ECO:0000313" key="3">
    <source>
        <dbReference type="Proteomes" id="UP000317933"/>
    </source>
</evidence>
<feature type="domain" description="Ubiquitin-like" evidence="1">
    <location>
        <begin position="1"/>
        <end position="76"/>
    </location>
</feature>
<dbReference type="PROSITE" id="PS50053">
    <property type="entry name" value="UBIQUITIN_2"/>
    <property type="match status" value="1"/>
</dbReference>
<dbReference type="RefSeq" id="WP_140671182.1">
    <property type="nucleotide sequence ID" value="NZ_RCZE01000017.1"/>
</dbReference>
<dbReference type="Proteomes" id="UP000317933">
    <property type="component" value="Unassembled WGS sequence"/>
</dbReference>
<protein>
    <submittedName>
        <fullName evidence="2">Ubiquitin</fullName>
    </submittedName>
</protein>
<dbReference type="EMBL" id="RCZE01000017">
    <property type="protein sequence ID" value="TPG72601.1"/>
    <property type="molecule type" value="Genomic_DNA"/>
</dbReference>
<dbReference type="InterPro" id="IPR019956">
    <property type="entry name" value="Ubiquitin_dom"/>
</dbReference>
<dbReference type="AlphaFoldDB" id="A0A502HDK2"/>
<dbReference type="PRINTS" id="PR00348">
    <property type="entry name" value="UBIQUITIN"/>
</dbReference>
<dbReference type="FunFam" id="3.10.20.90:FF:000222">
    <property type="entry name" value="Polyubiquitin 5"/>
    <property type="match status" value="1"/>
</dbReference>
<gene>
    <name evidence="2" type="ORF">EAH78_28550</name>
</gene>
<dbReference type="SUPFAM" id="SSF54236">
    <property type="entry name" value="Ubiquitin-like"/>
    <property type="match status" value="1"/>
</dbReference>
<dbReference type="Gene3D" id="3.10.20.90">
    <property type="entry name" value="Phosphatidylinositol 3-kinase Catalytic Subunit, Chain A, domain 1"/>
    <property type="match status" value="1"/>
</dbReference>
<dbReference type="PANTHER" id="PTHR10666">
    <property type="entry name" value="UBIQUITIN"/>
    <property type="match status" value="1"/>
</dbReference>
<evidence type="ECO:0000313" key="2">
    <source>
        <dbReference type="EMBL" id="TPG72601.1"/>
    </source>
</evidence>
<name>A0A502HDK2_9PSED</name>
<dbReference type="SMART" id="SM00213">
    <property type="entry name" value="UBQ"/>
    <property type="match status" value="1"/>
</dbReference>
<accession>A0A502HDK2</accession>
<dbReference type="Pfam" id="PF00240">
    <property type="entry name" value="ubiquitin"/>
    <property type="match status" value="1"/>
</dbReference>